<sequence>MCKYEQLEVMNLDQISNSIQDTYTNFVLNKVNESCLRIAVITGEYRWHYHETCDEMFIVLEGELFIDFQDRPTIALKPHDVITIPKGVVHRTRALQRAVNLCFEHLDGDTVFIDESAL</sequence>
<dbReference type="CDD" id="cd02226">
    <property type="entry name" value="cupin_YdbB-like"/>
    <property type="match status" value="1"/>
</dbReference>
<comment type="caution">
    <text evidence="2">The sequence shown here is derived from an EMBL/GenBank/DDBJ whole genome shotgun (WGS) entry which is preliminary data.</text>
</comment>
<dbReference type="Proteomes" id="UP000634529">
    <property type="component" value="Unassembled WGS sequence"/>
</dbReference>
<dbReference type="InterPro" id="IPR052044">
    <property type="entry name" value="PKS_Associated_Protein"/>
</dbReference>
<dbReference type="Gene3D" id="2.60.120.10">
    <property type="entry name" value="Jelly Rolls"/>
    <property type="match status" value="1"/>
</dbReference>
<dbReference type="InterPro" id="IPR013096">
    <property type="entry name" value="Cupin_2"/>
</dbReference>
<evidence type="ECO:0000313" key="3">
    <source>
        <dbReference type="Proteomes" id="UP000634529"/>
    </source>
</evidence>
<dbReference type="InterPro" id="IPR011051">
    <property type="entry name" value="RmlC_Cupin_sf"/>
</dbReference>
<dbReference type="SUPFAM" id="SSF51182">
    <property type="entry name" value="RmlC-like cupins"/>
    <property type="match status" value="1"/>
</dbReference>
<evidence type="ECO:0000313" key="2">
    <source>
        <dbReference type="EMBL" id="MBD8499025.1"/>
    </source>
</evidence>
<feature type="domain" description="Cupin type-2" evidence="1">
    <location>
        <begin position="46"/>
        <end position="94"/>
    </location>
</feature>
<evidence type="ECO:0000259" key="1">
    <source>
        <dbReference type="Pfam" id="PF07883"/>
    </source>
</evidence>
<keyword evidence="3" id="KW-1185">Reference proteome</keyword>
<reference evidence="2 3" key="1">
    <citation type="submission" date="2020-09" db="EMBL/GenBank/DDBJ databases">
        <title>Paenibacillus sp. CAU 1523 isolated from sand of Haeundae Beach.</title>
        <authorList>
            <person name="Kim W."/>
        </authorList>
    </citation>
    <scope>NUCLEOTIDE SEQUENCE [LARGE SCALE GENOMIC DNA]</scope>
    <source>
        <strain evidence="2 3">CAU 1523</strain>
    </source>
</reference>
<dbReference type="EMBL" id="JACYTN010000007">
    <property type="protein sequence ID" value="MBD8499025.1"/>
    <property type="molecule type" value="Genomic_DNA"/>
</dbReference>
<dbReference type="InterPro" id="IPR014710">
    <property type="entry name" value="RmlC-like_jellyroll"/>
</dbReference>
<accession>A0ABR9B0P4</accession>
<dbReference type="PANTHER" id="PTHR36114:SF1">
    <property type="entry name" value="16.7 KDA PROTEIN IN WHIE LOCUS"/>
    <property type="match status" value="1"/>
</dbReference>
<protein>
    <submittedName>
        <fullName evidence="2">Cupin domain-containing protein</fullName>
    </submittedName>
</protein>
<name>A0ABR9B0P4_9BACL</name>
<gene>
    <name evidence="2" type="ORF">IFO66_11995</name>
</gene>
<dbReference type="PANTHER" id="PTHR36114">
    <property type="entry name" value="16.7 KDA PROTEIN IN WHIE LOCUS"/>
    <property type="match status" value="1"/>
</dbReference>
<organism evidence="2 3">
    <name type="scientific">Paenibacillus arenosi</name>
    <dbReference type="NCBI Taxonomy" id="2774142"/>
    <lineage>
        <taxon>Bacteria</taxon>
        <taxon>Bacillati</taxon>
        <taxon>Bacillota</taxon>
        <taxon>Bacilli</taxon>
        <taxon>Bacillales</taxon>
        <taxon>Paenibacillaceae</taxon>
        <taxon>Paenibacillus</taxon>
    </lineage>
</organism>
<proteinExistence type="predicted"/>
<dbReference type="RefSeq" id="WP_192025375.1">
    <property type="nucleotide sequence ID" value="NZ_JACYTN010000007.1"/>
</dbReference>
<dbReference type="Pfam" id="PF07883">
    <property type="entry name" value="Cupin_2"/>
    <property type="match status" value="1"/>
</dbReference>